<dbReference type="PANTHER" id="PTHR37042">
    <property type="entry name" value="OUTER MEMBRANE PROTEIN RV1973"/>
    <property type="match status" value="1"/>
</dbReference>
<reference evidence="3 4" key="1">
    <citation type="submission" date="2019-07" db="EMBL/GenBank/DDBJ databases">
        <title>New species of Amycolatopsis and Streptomyces.</title>
        <authorList>
            <person name="Duangmal K."/>
            <person name="Teo W.F.A."/>
            <person name="Lipun K."/>
        </authorList>
    </citation>
    <scope>NUCLEOTIDE SEQUENCE [LARGE SCALE GENOMIC DNA]</scope>
    <source>
        <strain evidence="3 4">JCM 30562</strain>
    </source>
</reference>
<dbReference type="GO" id="GO:0016020">
    <property type="term" value="C:membrane"/>
    <property type="evidence" value="ECO:0007669"/>
    <property type="project" value="UniProtKB-SubCell"/>
</dbReference>
<evidence type="ECO:0000256" key="1">
    <source>
        <dbReference type="ARBA" id="ARBA00004370"/>
    </source>
</evidence>
<dbReference type="RefSeq" id="WP_144635973.1">
    <property type="nucleotide sequence ID" value="NZ_BNAX01000018.1"/>
</dbReference>
<dbReference type="Proteomes" id="UP000318578">
    <property type="component" value="Unassembled WGS sequence"/>
</dbReference>
<comment type="caution">
    <text evidence="3">The sequence shown here is derived from an EMBL/GenBank/DDBJ whole genome shotgun (WGS) entry which is preliminary data.</text>
</comment>
<proteinExistence type="predicted"/>
<name>A0A558AIN5_9PSEU</name>
<keyword evidence="4" id="KW-1185">Reference proteome</keyword>
<protein>
    <recommendedName>
        <fullName evidence="5">Mce-associated membrane protein</fullName>
    </recommendedName>
</protein>
<organism evidence="3 4">
    <name type="scientific">Amycolatopsis acidiphila</name>
    <dbReference type="NCBI Taxonomy" id="715473"/>
    <lineage>
        <taxon>Bacteria</taxon>
        <taxon>Bacillati</taxon>
        <taxon>Actinomycetota</taxon>
        <taxon>Actinomycetes</taxon>
        <taxon>Pseudonocardiales</taxon>
        <taxon>Pseudonocardiaceae</taxon>
        <taxon>Amycolatopsis</taxon>
    </lineage>
</organism>
<dbReference type="PANTHER" id="PTHR37042:SF4">
    <property type="entry name" value="OUTER MEMBRANE PROTEIN RV1973"/>
    <property type="match status" value="1"/>
</dbReference>
<evidence type="ECO:0000313" key="4">
    <source>
        <dbReference type="Proteomes" id="UP000318578"/>
    </source>
</evidence>
<evidence type="ECO:0000256" key="2">
    <source>
        <dbReference type="ARBA" id="ARBA00023136"/>
    </source>
</evidence>
<evidence type="ECO:0000313" key="3">
    <source>
        <dbReference type="EMBL" id="TVT24130.1"/>
    </source>
</evidence>
<accession>A0A558AIN5</accession>
<keyword evidence="2" id="KW-0472">Membrane</keyword>
<dbReference type="OrthoDB" id="5192320at2"/>
<dbReference type="AlphaFoldDB" id="A0A558AIN5"/>
<dbReference type="EMBL" id="VJZA01000008">
    <property type="protein sequence ID" value="TVT24130.1"/>
    <property type="molecule type" value="Genomic_DNA"/>
</dbReference>
<evidence type="ECO:0008006" key="5">
    <source>
        <dbReference type="Google" id="ProtNLM"/>
    </source>
</evidence>
<gene>
    <name evidence="3" type="ORF">FNH06_08015</name>
</gene>
<sequence>MCGLACTCWFTYSAIRAWSEKDGDLALTDRETVATLTNQTRQAIATLYSFDPGATARTDEAGPRWLSGGAADQYRAMFAPVRQNAEANRYTVDTTVSAVGLERVQGGEAEALVFARQTVSSANPGQMVAKNVQFDIALHEISGRWTISGISLVS</sequence>
<comment type="subcellular location">
    <subcellularLocation>
        <location evidence="1">Membrane</location>
    </subcellularLocation>
</comment>